<gene>
    <name evidence="2" type="ORF">EVAR_103890_1</name>
</gene>
<sequence>MIFIKGSRAGVAQQRRVIETQFDTSIQLTIAPVYVVRGVEEVVRLVLALRRPRALRALRGASAARACATKAYVARGKRRAEMGDEVQDTGETEEEANRKREI</sequence>
<comment type="caution">
    <text evidence="2">The sequence shown here is derived from an EMBL/GenBank/DDBJ whole genome shotgun (WGS) entry which is preliminary data.</text>
</comment>
<evidence type="ECO:0000313" key="3">
    <source>
        <dbReference type="Proteomes" id="UP000299102"/>
    </source>
</evidence>
<keyword evidence="3" id="KW-1185">Reference proteome</keyword>
<feature type="compositionally biased region" description="Acidic residues" evidence="1">
    <location>
        <begin position="83"/>
        <end position="94"/>
    </location>
</feature>
<dbReference type="Proteomes" id="UP000299102">
    <property type="component" value="Unassembled WGS sequence"/>
</dbReference>
<proteinExistence type="predicted"/>
<name>A0A4C1ZQ25_EUMVA</name>
<organism evidence="2 3">
    <name type="scientific">Eumeta variegata</name>
    <name type="common">Bagworm moth</name>
    <name type="synonym">Eumeta japonica</name>
    <dbReference type="NCBI Taxonomy" id="151549"/>
    <lineage>
        <taxon>Eukaryota</taxon>
        <taxon>Metazoa</taxon>
        <taxon>Ecdysozoa</taxon>
        <taxon>Arthropoda</taxon>
        <taxon>Hexapoda</taxon>
        <taxon>Insecta</taxon>
        <taxon>Pterygota</taxon>
        <taxon>Neoptera</taxon>
        <taxon>Endopterygota</taxon>
        <taxon>Lepidoptera</taxon>
        <taxon>Glossata</taxon>
        <taxon>Ditrysia</taxon>
        <taxon>Tineoidea</taxon>
        <taxon>Psychidae</taxon>
        <taxon>Oiketicinae</taxon>
        <taxon>Eumeta</taxon>
    </lineage>
</organism>
<accession>A0A4C1ZQ25</accession>
<evidence type="ECO:0000313" key="2">
    <source>
        <dbReference type="EMBL" id="GBP88645.1"/>
    </source>
</evidence>
<dbReference type="EMBL" id="BGZK01001947">
    <property type="protein sequence ID" value="GBP88645.1"/>
    <property type="molecule type" value="Genomic_DNA"/>
</dbReference>
<protein>
    <submittedName>
        <fullName evidence="2">Uncharacterized protein</fullName>
    </submittedName>
</protein>
<reference evidence="2 3" key="1">
    <citation type="journal article" date="2019" name="Commun. Biol.">
        <title>The bagworm genome reveals a unique fibroin gene that provides high tensile strength.</title>
        <authorList>
            <person name="Kono N."/>
            <person name="Nakamura H."/>
            <person name="Ohtoshi R."/>
            <person name="Tomita M."/>
            <person name="Numata K."/>
            <person name="Arakawa K."/>
        </authorList>
    </citation>
    <scope>NUCLEOTIDE SEQUENCE [LARGE SCALE GENOMIC DNA]</scope>
</reference>
<dbReference type="AlphaFoldDB" id="A0A4C1ZQ25"/>
<evidence type="ECO:0000256" key="1">
    <source>
        <dbReference type="SAM" id="MobiDB-lite"/>
    </source>
</evidence>
<feature type="region of interest" description="Disordered" evidence="1">
    <location>
        <begin position="77"/>
        <end position="102"/>
    </location>
</feature>